<sequence length="168" mass="20026">MTFKRKSDCTPEEWERYRAEQRERQRKYRAGKKGKETARLARQNRSDQYKANERARKRKWMADNRDRQTAYKAQWAKDNPDKASRHRRKQNWRRSSPKLSRRKTLELMVELRAKAPRHSGRDEIIAAATMFVLEGDTIEAALAKSSKAHNADIRIQKSSTNFEEAYWL</sequence>
<feature type="region of interest" description="Disordered" evidence="1">
    <location>
        <begin position="19"/>
        <end position="100"/>
    </location>
</feature>
<feature type="compositionally biased region" description="Basic and acidic residues" evidence="1">
    <location>
        <begin position="33"/>
        <end position="69"/>
    </location>
</feature>
<protein>
    <submittedName>
        <fullName evidence="2">Uncharacterized protein</fullName>
    </submittedName>
</protein>
<evidence type="ECO:0000313" key="3">
    <source>
        <dbReference type="Proteomes" id="UP001480955"/>
    </source>
</evidence>
<organism evidence="2 3">
    <name type="scientific">Methylorubrum podarium</name>
    <dbReference type="NCBI Taxonomy" id="200476"/>
    <lineage>
        <taxon>Bacteria</taxon>
        <taxon>Pseudomonadati</taxon>
        <taxon>Pseudomonadota</taxon>
        <taxon>Alphaproteobacteria</taxon>
        <taxon>Hyphomicrobiales</taxon>
        <taxon>Methylobacteriaceae</taxon>
        <taxon>Methylorubrum</taxon>
    </lineage>
</organism>
<evidence type="ECO:0000256" key="1">
    <source>
        <dbReference type="SAM" id="MobiDB-lite"/>
    </source>
</evidence>
<proteinExistence type="predicted"/>
<feature type="compositionally biased region" description="Basic residues" evidence="1">
    <location>
        <begin position="84"/>
        <end position="100"/>
    </location>
</feature>
<accession>A0ABV1QN51</accession>
<comment type="caution">
    <text evidence="2">The sequence shown here is derived from an EMBL/GenBank/DDBJ whole genome shotgun (WGS) entry which is preliminary data.</text>
</comment>
<reference evidence="2 3" key="1">
    <citation type="submission" date="2024-06" db="EMBL/GenBank/DDBJ databases">
        <authorList>
            <person name="Campbell A.G."/>
        </authorList>
    </citation>
    <scope>NUCLEOTIDE SEQUENCE [LARGE SCALE GENOMIC DNA]</scope>
    <source>
        <strain evidence="2 3">EM12</strain>
    </source>
</reference>
<dbReference type="EMBL" id="JBELQE010000078">
    <property type="protein sequence ID" value="MER2250861.1"/>
    <property type="molecule type" value="Genomic_DNA"/>
</dbReference>
<evidence type="ECO:0000313" key="2">
    <source>
        <dbReference type="EMBL" id="MER2250861.1"/>
    </source>
</evidence>
<gene>
    <name evidence="2" type="ORF">ABS772_13150</name>
</gene>
<keyword evidence="3" id="KW-1185">Reference proteome</keyword>
<dbReference type="Proteomes" id="UP001480955">
    <property type="component" value="Unassembled WGS sequence"/>
</dbReference>
<name>A0ABV1QN51_9HYPH</name>
<dbReference type="RefSeq" id="WP_350395135.1">
    <property type="nucleotide sequence ID" value="NZ_JBELQE010000078.1"/>
</dbReference>